<dbReference type="OrthoDB" id="2111841at2759"/>
<evidence type="ECO:0000313" key="9">
    <source>
        <dbReference type="EMBL" id="PPQ74320.1"/>
    </source>
</evidence>
<keyword evidence="4" id="KW-0378">Hydrolase</keyword>
<dbReference type="EMBL" id="NHYE01005349">
    <property type="protein sequence ID" value="PPQ74320.1"/>
    <property type="molecule type" value="Genomic_DNA"/>
</dbReference>
<evidence type="ECO:0000256" key="1">
    <source>
        <dbReference type="ARBA" id="ARBA00008136"/>
    </source>
</evidence>
<evidence type="ECO:0000256" key="8">
    <source>
        <dbReference type="SAM" id="MobiDB-lite"/>
    </source>
</evidence>
<dbReference type="Gene3D" id="3.90.1680.10">
    <property type="entry name" value="SOS response associated peptidase-like"/>
    <property type="match status" value="1"/>
</dbReference>
<reference evidence="9 10" key="1">
    <citation type="journal article" date="2018" name="Evol. Lett.">
        <title>Horizontal gene cluster transfer increased hallucinogenic mushroom diversity.</title>
        <authorList>
            <person name="Reynolds H.T."/>
            <person name="Vijayakumar V."/>
            <person name="Gluck-Thaler E."/>
            <person name="Korotkin H.B."/>
            <person name="Matheny P.B."/>
            <person name="Slot J.C."/>
        </authorList>
    </citation>
    <scope>NUCLEOTIDE SEQUENCE [LARGE SCALE GENOMIC DNA]</scope>
    <source>
        <strain evidence="9 10">SRW20</strain>
    </source>
</reference>
<keyword evidence="10" id="KW-1185">Reference proteome</keyword>
<evidence type="ECO:0000256" key="6">
    <source>
        <dbReference type="ARBA" id="ARBA00023125"/>
    </source>
</evidence>
<keyword evidence="6" id="KW-0238">DNA-binding</keyword>
<gene>
    <name evidence="9" type="ORF">CVT26_004239</name>
</gene>
<organism evidence="9 10">
    <name type="scientific">Gymnopilus dilepis</name>
    <dbReference type="NCBI Taxonomy" id="231916"/>
    <lineage>
        <taxon>Eukaryota</taxon>
        <taxon>Fungi</taxon>
        <taxon>Dikarya</taxon>
        <taxon>Basidiomycota</taxon>
        <taxon>Agaricomycotina</taxon>
        <taxon>Agaricomycetes</taxon>
        <taxon>Agaricomycetidae</taxon>
        <taxon>Agaricales</taxon>
        <taxon>Agaricineae</taxon>
        <taxon>Hymenogastraceae</taxon>
        <taxon>Gymnopilus</taxon>
    </lineage>
</organism>
<keyword evidence="7" id="KW-0456">Lyase</keyword>
<dbReference type="GO" id="GO:0006508">
    <property type="term" value="P:proteolysis"/>
    <property type="evidence" value="ECO:0007669"/>
    <property type="project" value="UniProtKB-KW"/>
</dbReference>
<evidence type="ECO:0000256" key="4">
    <source>
        <dbReference type="ARBA" id="ARBA00022801"/>
    </source>
</evidence>
<dbReference type="InterPro" id="IPR036590">
    <property type="entry name" value="SRAP-like"/>
</dbReference>
<keyword evidence="5" id="KW-0190">Covalent protein-DNA linkage</keyword>
<evidence type="ECO:0000256" key="5">
    <source>
        <dbReference type="ARBA" id="ARBA00023124"/>
    </source>
</evidence>
<sequence length="361" mass="40239">MCGRFSLRLNHNEIQQLDGYDVDIGEWVDEEQFIPRYNIAPRSQAPVLRRRDPAGNNDSPLIMQTMKWGLVPHWSKVEDKSLSTTNARSENLVEGGGMWGSIKGKKRCAIPCQGYYEWLTKGKEKLPHFTKRKDGKLLLMAGLYDSAVIEGKTLWTFTIVTTDANKDFSWLHDRQPVFLTNRDALYRWLDTSSGTWTPELSKMVKPYSDTSVALECYPVPKEVGKVGTESPSFIEPISSRKGGIESMFSKQREKASQATPPSTPTKRKLESSPTPAEDDVKSETKSPIPSSSQGPSSPPAKKLKRDSSVPLPPDDSNQPRNQVLSPDRKRKLQSSPTKKKGAGKAVPPVGNAKISSFFGMR</sequence>
<evidence type="ECO:0000256" key="3">
    <source>
        <dbReference type="ARBA" id="ARBA00022763"/>
    </source>
</evidence>
<dbReference type="STRING" id="231916.A0A409W710"/>
<evidence type="ECO:0000256" key="7">
    <source>
        <dbReference type="ARBA" id="ARBA00023239"/>
    </source>
</evidence>
<comment type="caution">
    <text evidence="9">The sequence shown here is derived from an EMBL/GenBank/DDBJ whole genome shotgun (WGS) entry which is preliminary data.</text>
</comment>
<protein>
    <recommendedName>
        <fullName evidence="11">DUF159-domain-containing protein</fullName>
    </recommendedName>
</protein>
<dbReference type="GO" id="GO:0016829">
    <property type="term" value="F:lyase activity"/>
    <property type="evidence" value="ECO:0007669"/>
    <property type="project" value="UniProtKB-KW"/>
</dbReference>
<dbReference type="Proteomes" id="UP000284706">
    <property type="component" value="Unassembled WGS sequence"/>
</dbReference>
<dbReference type="InterPro" id="IPR003738">
    <property type="entry name" value="SRAP"/>
</dbReference>
<name>A0A409W710_9AGAR</name>
<dbReference type="GO" id="GO:0008233">
    <property type="term" value="F:peptidase activity"/>
    <property type="evidence" value="ECO:0007669"/>
    <property type="project" value="UniProtKB-KW"/>
</dbReference>
<evidence type="ECO:0000256" key="2">
    <source>
        <dbReference type="ARBA" id="ARBA00022670"/>
    </source>
</evidence>
<evidence type="ECO:0008006" key="11">
    <source>
        <dbReference type="Google" id="ProtNLM"/>
    </source>
</evidence>
<feature type="region of interest" description="Disordered" evidence="8">
    <location>
        <begin position="248"/>
        <end position="361"/>
    </location>
</feature>
<dbReference type="Pfam" id="PF02586">
    <property type="entry name" value="SRAP"/>
    <property type="match status" value="1"/>
</dbReference>
<dbReference type="SUPFAM" id="SSF143081">
    <property type="entry name" value="BB1717-like"/>
    <property type="match status" value="1"/>
</dbReference>
<feature type="compositionally biased region" description="Low complexity" evidence="8">
    <location>
        <begin position="286"/>
        <end position="295"/>
    </location>
</feature>
<accession>A0A409W710</accession>
<proteinExistence type="inferred from homology"/>
<dbReference type="PANTHER" id="PTHR13604">
    <property type="entry name" value="DC12-RELATED"/>
    <property type="match status" value="1"/>
</dbReference>
<dbReference type="GO" id="GO:0003697">
    <property type="term" value="F:single-stranded DNA binding"/>
    <property type="evidence" value="ECO:0007669"/>
    <property type="project" value="InterPro"/>
</dbReference>
<comment type="similarity">
    <text evidence="1">Belongs to the SOS response-associated peptidase family.</text>
</comment>
<feature type="compositionally biased region" description="Polar residues" evidence="8">
    <location>
        <begin position="315"/>
        <end position="324"/>
    </location>
</feature>
<dbReference type="AlphaFoldDB" id="A0A409W710"/>
<dbReference type="GO" id="GO:0106300">
    <property type="term" value="P:protein-DNA covalent cross-linking repair"/>
    <property type="evidence" value="ECO:0007669"/>
    <property type="project" value="InterPro"/>
</dbReference>
<keyword evidence="2" id="KW-0645">Protease</keyword>
<keyword evidence="3" id="KW-0227">DNA damage</keyword>
<dbReference type="PANTHER" id="PTHR13604:SF0">
    <property type="entry name" value="ABASIC SITE PROCESSING PROTEIN HMCES"/>
    <property type="match status" value="1"/>
</dbReference>
<feature type="compositionally biased region" description="Basic residues" evidence="8">
    <location>
        <begin position="328"/>
        <end position="342"/>
    </location>
</feature>
<evidence type="ECO:0000313" key="10">
    <source>
        <dbReference type="Proteomes" id="UP000284706"/>
    </source>
</evidence>
<dbReference type="InParanoid" id="A0A409W710"/>